<evidence type="ECO:0000313" key="1">
    <source>
        <dbReference type="EMBL" id="ELK30233.1"/>
    </source>
</evidence>
<gene>
    <name evidence="1" type="ORF">MDA_GLEAN10017215</name>
</gene>
<dbReference type="Proteomes" id="UP000010556">
    <property type="component" value="Unassembled WGS sequence"/>
</dbReference>
<sequence length="95" mass="10347">MARQEENSPSQKLACEFEGHDGDPIIGTGQYWQLPSLTALPAPLPPASSLGWVKLLQKEGVWQQALSGPWRLELGGCLQLESHVSGEHSAWVVQS</sequence>
<organism evidence="1 2">
    <name type="scientific">Myotis davidii</name>
    <name type="common">David's myotis</name>
    <dbReference type="NCBI Taxonomy" id="225400"/>
    <lineage>
        <taxon>Eukaryota</taxon>
        <taxon>Metazoa</taxon>
        <taxon>Chordata</taxon>
        <taxon>Craniata</taxon>
        <taxon>Vertebrata</taxon>
        <taxon>Euteleostomi</taxon>
        <taxon>Mammalia</taxon>
        <taxon>Eutheria</taxon>
        <taxon>Laurasiatheria</taxon>
        <taxon>Chiroptera</taxon>
        <taxon>Yangochiroptera</taxon>
        <taxon>Vespertilionidae</taxon>
        <taxon>Myotis</taxon>
    </lineage>
</organism>
<dbReference type="EMBL" id="KB107231">
    <property type="protein sequence ID" value="ELK30233.1"/>
    <property type="molecule type" value="Genomic_DNA"/>
</dbReference>
<reference evidence="2" key="1">
    <citation type="journal article" date="2013" name="Science">
        <title>Comparative analysis of bat genomes provides insight into the evolution of flight and immunity.</title>
        <authorList>
            <person name="Zhang G."/>
            <person name="Cowled C."/>
            <person name="Shi Z."/>
            <person name="Huang Z."/>
            <person name="Bishop-Lilly K.A."/>
            <person name="Fang X."/>
            <person name="Wynne J.W."/>
            <person name="Xiong Z."/>
            <person name="Baker M.L."/>
            <person name="Zhao W."/>
            <person name="Tachedjian M."/>
            <person name="Zhu Y."/>
            <person name="Zhou P."/>
            <person name="Jiang X."/>
            <person name="Ng J."/>
            <person name="Yang L."/>
            <person name="Wu L."/>
            <person name="Xiao J."/>
            <person name="Feng Y."/>
            <person name="Chen Y."/>
            <person name="Sun X."/>
            <person name="Zhang Y."/>
            <person name="Marsh G.A."/>
            <person name="Crameri G."/>
            <person name="Broder C.C."/>
            <person name="Frey K.G."/>
            <person name="Wang L.F."/>
            <person name="Wang J."/>
        </authorList>
    </citation>
    <scope>NUCLEOTIDE SEQUENCE [LARGE SCALE GENOMIC DNA]</scope>
</reference>
<proteinExistence type="predicted"/>
<keyword evidence="2" id="KW-1185">Reference proteome</keyword>
<dbReference type="AlphaFoldDB" id="L5LXP0"/>
<protein>
    <submittedName>
        <fullName evidence="1">Uncharacterized protein</fullName>
    </submittedName>
</protein>
<name>L5LXP0_MYODS</name>
<accession>L5LXP0</accession>
<evidence type="ECO:0000313" key="2">
    <source>
        <dbReference type="Proteomes" id="UP000010556"/>
    </source>
</evidence>